<dbReference type="Proteomes" id="UP000267096">
    <property type="component" value="Unassembled WGS sequence"/>
</dbReference>
<dbReference type="OrthoDB" id="5778384at2759"/>
<feature type="region of interest" description="Disordered" evidence="1">
    <location>
        <begin position="1"/>
        <end position="23"/>
    </location>
</feature>
<protein>
    <submittedName>
        <fullName evidence="4">Calpain_III domain-containing protein</fullName>
    </submittedName>
</protein>
<dbReference type="WBParaSite" id="ASIM_0000970101-mRNA-1">
    <property type="protein sequence ID" value="ASIM_0000970101-mRNA-1"/>
    <property type="gene ID" value="ASIM_0000970101"/>
</dbReference>
<proteinExistence type="predicted"/>
<accession>A0A0M3JPV0</accession>
<name>A0A0M3JPV0_ANISI</name>
<evidence type="ECO:0000256" key="1">
    <source>
        <dbReference type="SAM" id="MobiDB-lite"/>
    </source>
</evidence>
<keyword evidence="3" id="KW-1185">Reference proteome</keyword>
<gene>
    <name evidence="2" type="ORF">ASIM_LOCUS9430</name>
</gene>
<dbReference type="EMBL" id="UYRR01028756">
    <property type="protein sequence ID" value="VDK39314.1"/>
    <property type="molecule type" value="Genomic_DNA"/>
</dbReference>
<sequence length="70" mass="8256">MWGRSPFESVRMNNNPPHPLQEGPNGFVFATKLVNGWNRLQIRYHPFVKNKKLLLMAQVSQSFIHSFIRF</sequence>
<dbReference type="AlphaFoldDB" id="A0A0M3JPV0"/>
<reference evidence="4" key="1">
    <citation type="submission" date="2017-02" db="UniProtKB">
        <authorList>
            <consortium name="WormBaseParasite"/>
        </authorList>
    </citation>
    <scope>IDENTIFICATION</scope>
</reference>
<evidence type="ECO:0000313" key="3">
    <source>
        <dbReference type="Proteomes" id="UP000267096"/>
    </source>
</evidence>
<organism evidence="4">
    <name type="scientific">Anisakis simplex</name>
    <name type="common">Herring worm</name>
    <dbReference type="NCBI Taxonomy" id="6269"/>
    <lineage>
        <taxon>Eukaryota</taxon>
        <taxon>Metazoa</taxon>
        <taxon>Ecdysozoa</taxon>
        <taxon>Nematoda</taxon>
        <taxon>Chromadorea</taxon>
        <taxon>Rhabditida</taxon>
        <taxon>Spirurina</taxon>
        <taxon>Ascaridomorpha</taxon>
        <taxon>Ascaridoidea</taxon>
        <taxon>Anisakidae</taxon>
        <taxon>Anisakis</taxon>
        <taxon>Anisakis simplex complex</taxon>
    </lineage>
</organism>
<evidence type="ECO:0000313" key="2">
    <source>
        <dbReference type="EMBL" id="VDK39314.1"/>
    </source>
</evidence>
<reference evidence="2 3" key="2">
    <citation type="submission" date="2018-11" db="EMBL/GenBank/DDBJ databases">
        <authorList>
            <consortium name="Pathogen Informatics"/>
        </authorList>
    </citation>
    <scope>NUCLEOTIDE SEQUENCE [LARGE SCALE GENOMIC DNA]</scope>
</reference>
<evidence type="ECO:0000313" key="4">
    <source>
        <dbReference type="WBParaSite" id="ASIM_0000970101-mRNA-1"/>
    </source>
</evidence>